<dbReference type="AlphaFoldDB" id="A0A1V9YID3"/>
<sequence length="463" mass="54223">MSNDKKCGRSGEWCWQHKSHKPVEQEVTQTNIVEVESVEVFPMPPQVYIKADIDQNDEKYSQEKSIDEPKLYEDEHDGNIYADFEVKTTDAGHHDIVELNSGRFLSTADEILAKCHFVGNDIDYKHTIDVISQEPLSDGYSFLYQINVYESKDKDEPYYMENFYFKSSEDRDASIKRQVIILSMLWKPKTMMKRLFKLCTVISRSWFENSQNLWSLAGFLFRKPHSNIDLMRRTYVSILNKVLENEDWFDDMAAIKQFDKWNDSKYHPKINEQLLKSAAEKSKKSKNTSQIESELSESDINCNRKLLALIANANELNVDELDAAINANDYEFIHEWREAYVKPCNRPITNNYKFTDQLQTAKLLALIIDNYYIVMMDGQYYRRPNFGKPESNQQPDAEQTNPMISMIFHINDNQIVAAKLMHSYMPLFRKYEQLTVSFKSLKDNSDIHEFNSCVPFNANFVES</sequence>
<keyword evidence="2" id="KW-1185">Reference proteome</keyword>
<evidence type="ECO:0000313" key="2">
    <source>
        <dbReference type="Proteomes" id="UP000243217"/>
    </source>
</evidence>
<dbReference type="OrthoDB" id="96431at2759"/>
<comment type="caution">
    <text evidence="1">The sequence shown here is derived from an EMBL/GenBank/DDBJ whole genome shotgun (WGS) entry which is preliminary data.</text>
</comment>
<organism evidence="1 2">
    <name type="scientific">Thraustotheca clavata</name>
    <dbReference type="NCBI Taxonomy" id="74557"/>
    <lineage>
        <taxon>Eukaryota</taxon>
        <taxon>Sar</taxon>
        <taxon>Stramenopiles</taxon>
        <taxon>Oomycota</taxon>
        <taxon>Saprolegniomycetes</taxon>
        <taxon>Saprolegniales</taxon>
        <taxon>Achlyaceae</taxon>
        <taxon>Thraustotheca</taxon>
    </lineage>
</organism>
<proteinExistence type="predicted"/>
<protein>
    <submittedName>
        <fullName evidence="1">Uncharacterized protein</fullName>
    </submittedName>
</protein>
<gene>
    <name evidence="1" type="ORF">THRCLA_23025</name>
</gene>
<dbReference type="Proteomes" id="UP000243217">
    <property type="component" value="Unassembled WGS sequence"/>
</dbReference>
<name>A0A1V9YID3_9STRA</name>
<accession>A0A1V9YID3</accession>
<dbReference type="EMBL" id="JNBS01003735">
    <property type="protein sequence ID" value="OQR85493.1"/>
    <property type="molecule type" value="Genomic_DNA"/>
</dbReference>
<evidence type="ECO:0000313" key="1">
    <source>
        <dbReference type="EMBL" id="OQR85493.1"/>
    </source>
</evidence>
<reference evidence="1 2" key="1">
    <citation type="journal article" date="2014" name="Genome Biol. Evol.">
        <title>The secreted proteins of Achlya hypogyna and Thraustotheca clavata identify the ancestral oomycete secretome and reveal gene acquisitions by horizontal gene transfer.</title>
        <authorList>
            <person name="Misner I."/>
            <person name="Blouin N."/>
            <person name="Leonard G."/>
            <person name="Richards T.A."/>
            <person name="Lane C.E."/>
        </authorList>
    </citation>
    <scope>NUCLEOTIDE SEQUENCE [LARGE SCALE GENOMIC DNA]</scope>
    <source>
        <strain evidence="1 2">ATCC 34112</strain>
    </source>
</reference>